<dbReference type="GO" id="GO:0008168">
    <property type="term" value="F:methyltransferase activity"/>
    <property type="evidence" value="ECO:0007669"/>
    <property type="project" value="UniProtKB-KW"/>
</dbReference>
<proteinExistence type="predicted"/>
<dbReference type="SUPFAM" id="SSF53335">
    <property type="entry name" value="S-adenosyl-L-methionine-dependent methyltransferases"/>
    <property type="match status" value="1"/>
</dbReference>
<sequence>MGRHDLLAGLHRALRPRSYFEIGVHRGAGLALAATRSIGVDPAPIISQPLGDDVKVYEETSDDFFARSDAFAHFEGLPVDLGFIDGMHLSEFALRDFMNLEKHMAKTGVIVFDDMLPRNSLEAYRTRRTRWWAGDVYKVTEILRKWRPDLVLLPVNTNPTGTLVVLGCDPDSRVLDDAYEELETYCITPDPQHVASEWTRRESAVDPRELLASPAWQLLLQIRDGESDPDRLPEALEQLRSLAPMR</sequence>
<dbReference type="OrthoDB" id="799111at2"/>
<dbReference type="GO" id="GO:0032259">
    <property type="term" value="P:methylation"/>
    <property type="evidence" value="ECO:0007669"/>
    <property type="project" value="UniProtKB-KW"/>
</dbReference>
<keyword evidence="1" id="KW-0808">Transferase</keyword>
<evidence type="ECO:0000313" key="2">
    <source>
        <dbReference type="Proteomes" id="UP000275225"/>
    </source>
</evidence>
<accession>A0A3N6WNG2</accession>
<organism evidence="1 2">
    <name type="scientific">Aeromicrobium camelliae</name>
    <dbReference type="NCBI Taxonomy" id="1538144"/>
    <lineage>
        <taxon>Bacteria</taxon>
        <taxon>Bacillati</taxon>
        <taxon>Actinomycetota</taxon>
        <taxon>Actinomycetes</taxon>
        <taxon>Propionibacteriales</taxon>
        <taxon>Nocardioidaceae</taxon>
        <taxon>Aeromicrobium</taxon>
    </lineage>
</organism>
<evidence type="ECO:0000313" key="1">
    <source>
        <dbReference type="EMBL" id="RQN09086.1"/>
    </source>
</evidence>
<dbReference type="Proteomes" id="UP000275225">
    <property type="component" value="Unassembled WGS sequence"/>
</dbReference>
<gene>
    <name evidence="1" type="ORF">EHW97_04400</name>
</gene>
<dbReference type="Gene3D" id="3.40.50.150">
    <property type="entry name" value="Vaccinia Virus protein VP39"/>
    <property type="match status" value="1"/>
</dbReference>
<dbReference type="Pfam" id="PF13578">
    <property type="entry name" value="Methyltransf_24"/>
    <property type="match status" value="1"/>
</dbReference>
<dbReference type="AlphaFoldDB" id="A0A3N6WNG2"/>
<comment type="caution">
    <text evidence="1">The sequence shown here is derived from an EMBL/GenBank/DDBJ whole genome shotgun (WGS) entry which is preliminary data.</text>
</comment>
<dbReference type="InterPro" id="IPR029063">
    <property type="entry name" value="SAM-dependent_MTases_sf"/>
</dbReference>
<reference evidence="1 2" key="1">
    <citation type="submission" date="2018-11" db="EMBL/GenBank/DDBJ databases">
        <authorList>
            <person name="Li F."/>
        </authorList>
    </citation>
    <scope>NUCLEOTIDE SEQUENCE [LARGE SCALE GENOMIC DNA]</scope>
    <source>
        <strain evidence="1 2">YS17T</strain>
    </source>
</reference>
<protein>
    <submittedName>
        <fullName evidence="1">Class I SAM-dependent methyltransferase</fullName>
    </submittedName>
</protein>
<dbReference type="EMBL" id="RQJX01000004">
    <property type="protein sequence ID" value="RQN09086.1"/>
    <property type="molecule type" value="Genomic_DNA"/>
</dbReference>
<name>A0A3N6WNG2_9ACTN</name>
<keyword evidence="2" id="KW-1185">Reference proteome</keyword>
<keyword evidence="1" id="KW-0489">Methyltransferase</keyword>